<dbReference type="InterPro" id="IPR000843">
    <property type="entry name" value="HTH_LacI"/>
</dbReference>
<dbReference type="GO" id="GO:0003700">
    <property type="term" value="F:DNA-binding transcription factor activity"/>
    <property type="evidence" value="ECO:0007669"/>
    <property type="project" value="TreeGrafter"/>
</dbReference>
<evidence type="ECO:0000256" key="3">
    <source>
        <dbReference type="ARBA" id="ARBA00023163"/>
    </source>
</evidence>
<sequence length="338" mass="36045">MAGIEDVARLAGVSTATVSRTLSGKGPVSAATRLKVEAAAEQLGYVVSASASSLASGRTKNIGVVIPFLGGWFFPSVVEGAQRALLRNGYDLTLYNLAGGGDERASVFDNFLLRQRLDAVIAVSLELTEHEVDRLYAVGKPLVGVGGPIGGVRTLTIDDRAVARLATEHLLSLGHTRIGHVGGSKEFDLDFHLPTNRRIGYEAALETAGIGVWAELFEPADFTMRGGYQAARRLLERDHDRPTAIFAASDEMAIGCILAARDLGLTVPGDISVIGVDDHELADFFGLTTIAQFPQGQGEKAVDVLMEQLRDRPVEPVGLNISMPFELKQRSSTAAPPR</sequence>
<dbReference type="eggNOG" id="COG1609">
    <property type="taxonomic scope" value="Bacteria"/>
</dbReference>
<keyword evidence="2 6" id="KW-0238">DNA-binding</keyword>
<keyword evidence="3" id="KW-0804">Transcription</keyword>
<dbReference type="PANTHER" id="PTHR30146">
    <property type="entry name" value="LACI-RELATED TRANSCRIPTIONAL REPRESSOR"/>
    <property type="match status" value="1"/>
</dbReference>
<dbReference type="CDD" id="cd01392">
    <property type="entry name" value="HTH_LacI"/>
    <property type="match status" value="1"/>
</dbReference>
<gene>
    <name evidence="6" type="ORF">BJ997_004046</name>
    <name evidence="5" type="ORF">GY21_16165</name>
</gene>
<dbReference type="Proteomes" id="UP000029864">
    <property type="component" value="Unassembled WGS sequence"/>
</dbReference>
<dbReference type="CDD" id="cd06267">
    <property type="entry name" value="PBP1_LacI_sugar_binding-like"/>
    <property type="match status" value="1"/>
</dbReference>
<dbReference type="InterPro" id="IPR046335">
    <property type="entry name" value="LacI/GalR-like_sensor"/>
</dbReference>
<dbReference type="EMBL" id="JPXF01000080">
    <property type="protein sequence ID" value="KGJ72317.1"/>
    <property type="molecule type" value="Genomic_DNA"/>
</dbReference>
<dbReference type="AlphaFoldDB" id="A0A099J450"/>
<feature type="domain" description="HTH lacI-type" evidence="4">
    <location>
        <begin position="2"/>
        <end position="56"/>
    </location>
</feature>
<dbReference type="SUPFAM" id="SSF47413">
    <property type="entry name" value="lambda repressor-like DNA-binding domains"/>
    <property type="match status" value="1"/>
</dbReference>
<keyword evidence="7" id="KW-1185">Reference proteome</keyword>
<organism evidence="5 7">
    <name type="scientific">Cryobacterium roopkundense</name>
    <dbReference type="NCBI Taxonomy" id="1001240"/>
    <lineage>
        <taxon>Bacteria</taxon>
        <taxon>Bacillati</taxon>
        <taxon>Actinomycetota</taxon>
        <taxon>Actinomycetes</taxon>
        <taxon>Micrococcales</taxon>
        <taxon>Microbacteriaceae</taxon>
        <taxon>Cryobacterium</taxon>
    </lineage>
</organism>
<keyword evidence="1" id="KW-0805">Transcription regulation</keyword>
<dbReference type="SMART" id="SM00354">
    <property type="entry name" value="HTH_LACI"/>
    <property type="match status" value="1"/>
</dbReference>
<evidence type="ECO:0000313" key="6">
    <source>
        <dbReference type="EMBL" id="MBB5643498.1"/>
    </source>
</evidence>
<evidence type="ECO:0000259" key="4">
    <source>
        <dbReference type="PROSITE" id="PS50932"/>
    </source>
</evidence>
<comment type="caution">
    <text evidence="5">The sequence shown here is derived from an EMBL/GenBank/DDBJ whole genome shotgun (WGS) entry which is preliminary data.</text>
</comment>
<reference evidence="6 8" key="2">
    <citation type="submission" date="2020-08" db="EMBL/GenBank/DDBJ databases">
        <title>Sequencing the genomes of 1000 actinobacteria strains.</title>
        <authorList>
            <person name="Klenk H.-P."/>
        </authorList>
    </citation>
    <scope>NUCLEOTIDE SEQUENCE [LARGE SCALE GENOMIC DNA]</scope>
    <source>
        <strain evidence="6 8">DSM 21065</strain>
    </source>
</reference>
<dbReference type="Gene3D" id="3.40.50.2300">
    <property type="match status" value="2"/>
</dbReference>
<evidence type="ECO:0000313" key="7">
    <source>
        <dbReference type="Proteomes" id="UP000029864"/>
    </source>
</evidence>
<reference evidence="5 7" key="1">
    <citation type="submission" date="2014-08" db="EMBL/GenBank/DDBJ databases">
        <authorList>
            <person name="Sisinthy S."/>
        </authorList>
    </citation>
    <scope>NUCLEOTIDE SEQUENCE [LARGE SCALE GENOMIC DNA]</scope>
    <source>
        <strain evidence="5 7">RuG17</strain>
    </source>
</reference>
<dbReference type="STRING" id="1001240.GY21_16165"/>
<dbReference type="InterPro" id="IPR010982">
    <property type="entry name" value="Lambda_DNA-bd_dom_sf"/>
</dbReference>
<dbReference type="PANTHER" id="PTHR30146:SF153">
    <property type="entry name" value="LACTOSE OPERON REPRESSOR"/>
    <property type="match status" value="1"/>
</dbReference>
<evidence type="ECO:0000256" key="1">
    <source>
        <dbReference type="ARBA" id="ARBA00023015"/>
    </source>
</evidence>
<dbReference type="Gene3D" id="1.10.260.40">
    <property type="entry name" value="lambda repressor-like DNA-binding domains"/>
    <property type="match status" value="1"/>
</dbReference>
<proteinExistence type="predicted"/>
<accession>A0A099J450</accession>
<dbReference type="EMBL" id="JACHBQ010000001">
    <property type="protein sequence ID" value="MBB5643498.1"/>
    <property type="molecule type" value="Genomic_DNA"/>
</dbReference>
<dbReference type="Pfam" id="PF13377">
    <property type="entry name" value="Peripla_BP_3"/>
    <property type="match status" value="1"/>
</dbReference>
<evidence type="ECO:0000256" key="2">
    <source>
        <dbReference type="ARBA" id="ARBA00023125"/>
    </source>
</evidence>
<dbReference type="Pfam" id="PF00356">
    <property type="entry name" value="LacI"/>
    <property type="match status" value="1"/>
</dbReference>
<dbReference type="InterPro" id="IPR028082">
    <property type="entry name" value="Peripla_BP_I"/>
</dbReference>
<evidence type="ECO:0000313" key="8">
    <source>
        <dbReference type="Proteomes" id="UP000561726"/>
    </source>
</evidence>
<dbReference type="GO" id="GO:0000976">
    <property type="term" value="F:transcription cis-regulatory region binding"/>
    <property type="evidence" value="ECO:0007669"/>
    <property type="project" value="TreeGrafter"/>
</dbReference>
<dbReference type="PROSITE" id="PS50932">
    <property type="entry name" value="HTH_LACI_2"/>
    <property type="match status" value="1"/>
</dbReference>
<name>A0A099J450_9MICO</name>
<evidence type="ECO:0000313" key="5">
    <source>
        <dbReference type="EMBL" id="KGJ72317.1"/>
    </source>
</evidence>
<dbReference type="SUPFAM" id="SSF53822">
    <property type="entry name" value="Periplasmic binding protein-like I"/>
    <property type="match status" value="1"/>
</dbReference>
<dbReference type="Proteomes" id="UP000561726">
    <property type="component" value="Unassembled WGS sequence"/>
</dbReference>
<dbReference type="RefSeq" id="WP_035838205.1">
    <property type="nucleotide sequence ID" value="NZ_JACHBQ010000001.1"/>
</dbReference>
<dbReference type="OrthoDB" id="3510266at2"/>
<protein>
    <submittedName>
        <fullName evidence="6">DNA-binding LacI/PurR family transcriptional regulator</fullName>
    </submittedName>
    <submittedName>
        <fullName evidence="5">LacI family transcriptional regulator</fullName>
    </submittedName>
</protein>